<dbReference type="InterPro" id="IPR052158">
    <property type="entry name" value="INH-QAR"/>
</dbReference>
<gene>
    <name evidence="2" type="ORF">BSQ49_04060</name>
</gene>
<dbReference type="PANTHER" id="PTHR43130">
    <property type="entry name" value="ARAC-FAMILY TRANSCRIPTIONAL REGULATOR"/>
    <property type="match status" value="1"/>
</dbReference>
<sequence length="194" mass="21598">MDVNILLFNDFEPLDVFGPMEVFLHADNFQVTLFTLDKSPRIESYNQLYLDVKHISDINEQGILLIPGGPATRTLVSDDAFLRSLHELAMKASYCLTVCTGSALLAATHFMDGKKATSNKLAFDWVTSINTQVHWIKKARWVVDDHLYSSSGVSAGIDMSLAFLANIVAEDVADSVANHIEYNRVKDKDNDPFA</sequence>
<dbReference type="RefSeq" id="WP_141052987.1">
    <property type="nucleotide sequence ID" value="NZ_CP018176.1"/>
</dbReference>
<dbReference type="PANTHER" id="PTHR43130:SF15">
    <property type="entry name" value="THIJ_PFPI FAMILY PROTEIN (AFU_ORTHOLOGUE AFUA_5G14240)"/>
    <property type="match status" value="1"/>
</dbReference>
<evidence type="ECO:0000313" key="2">
    <source>
        <dbReference type="EMBL" id="AUJ29445.1"/>
    </source>
</evidence>
<dbReference type="AlphaFoldDB" id="A0A3S6QT29"/>
<protein>
    <recommendedName>
        <fullName evidence="1">DJ-1/PfpI domain-containing protein</fullName>
    </recommendedName>
</protein>
<dbReference type="EMBL" id="CP018176">
    <property type="protein sequence ID" value="AUJ29445.1"/>
    <property type="molecule type" value="Genomic_DNA"/>
</dbReference>
<dbReference type="Proteomes" id="UP000314960">
    <property type="component" value="Chromosome"/>
</dbReference>
<dbReference type="InterPro" id="IPR029062">
    <property type="entry name" value="Class_I_gatase-like"/>
</dbReference>
<name>A0A3S6QT29_9LACO</name>
<dbReference type="CDD" id="cd03139">
    <property type="entry name" value="GATase1_PfpI_2"/>
    <property type="match status" value="1"/>
</dbReference>
<dbReference type="InterPro" id="IPR002818">
    <property type="entry name" value="DJ-1/PfpI"/>
</dbReference>
<evidence type="ECO:0000313" key="3">
    <source>
        <dbReference type="Proteomes" id="UP000314960"/>
    </source>
</evidence>
<evidence type="ECO:0000259" key="1">
    <source>
        <dbReference type="Pfam" id="PF01965"/>
    </source>
</evidence>
<dbReference type="KEGG" id="lhw:BSQ49_04060"/>
<feature type="domain" description="DJ-1/PfpI" evidence="1">
    <location>
        <begin position="3"/>
        <end position="165"/>
    </location>
</feature>
<organism evidence="2 3">
    <name type="scientific">Liquorilactobacillus hordei</name>
    <dbReference type="NCBI Taxonomy" id="468911"/>
    <lineage>
        <taxon>Bacteria</taxon>
        <taxon>Bacillati</taxon>
        <taxon>Bacillota</taxon>
        <taxon>Bacilli</taxon>
        <taxon>Lactobacillales</taxon>
        <taxon>Lactobacillaceae</taxon>
        <taxon>Liquorilactobacillus</taxon>
    </lineage>
</organism>
<proteinExistence type="predicted"/>
<reference evidence="2 3" key="1">
    <citation type="submission" date="2016-11" db="EMBL/GenBank/DDBJ databases">
        <title>Interaction between Lactobacillus species and yeast in water kefir.</title>
        <authorList>
            <person name="Behr J."/>
            <person name="Xu D."/>
            <person name="Vogel R.F."/>
        </authorList>
    </citation>
    <scope>NUCLEOTIDE SEQUENCE [LARGE SCALE GENOMIC DNA]</scope>
    <source>
        <strain evidence="2 3">TMW 1.1822</strain>
    </source>
</reference>
<accession>A0A3S6QT29</accession>
<dbReference type="Gene3D" id="3.40.50.880">
    <property type="match status" value="1"/>
</dbReference>
<dbReference type="SUPFAM" id="SSF52317">
    <property type="entry name" value="Class I glutamine amidotransferase-like"/>
    <property type="match status" value="1"/>
</dbReference>
<dbReference type="Pfam" id="PF01965">
    <property type="entry name" value="DJ-1_PfpI"/>
    <property type="match status" value="1"/>
</dbReference>